<keyword evidence="3" id="KW-1185">Reference proteome</keyword>
<dbReference type="AlphaFoldDB" id="A0A919ARZ4"/>
<evidence type="ECO:0000313" key="2">
    <source>
        <dbReference type="EMBL" id="GHF19157.1"/>
    </source>
</evidence>
<accession>A0A919ARZ4</accession>
<sequence length="620" mass="67631">MTNLFPWTLETAGTLTVVTAALLIVALMLTLPKVRRRLAGSPVRLVGVTLLNLLAAGALFLLGLDIRTSDQSPQNIILLTDPSTPAPAQTGSQVFTLVETGTQKDTIRLHDIGQLALKVPAIDTLTLVGNGLDAPELNTLPPVQNLEWQPPQISGFADMRWQRSLTVGEPLQIYGRYITGGDTDKILRIKLLDPAGDEIGTVNTKSDAPFILSAVPRAEGHLAYQLVATERDGTVLHTENLYLFVTAVNPARILVVQSAPSYETQHLKNWAKEFGAKMLIQSQISKDRFLTQTVNFPDAPTNTIFTSDTLRNFDLMIIDGRFYAGMDSEQRNTLEMAVTGGLGLFILADRELIAAVQAGDIRVGAVAIEGQDPAPETVTPVWPGITSDIPLPVLAVALKGNSASPLLQSTDGKVLSVSTPQGLGKIAVSILRERYILATSGERSAYAAYWAHILRSLGRADAAVRIVPEPSDQIALVDRANRLCALTADSGIKFQIRTVRQDTEETVQANQDSLGAPLWCAVHYARESGWHRVTAETADGEKAESAFYVYAANDFSAQAQYSRQQATKRYQERLLNGGQPETSAFTQRTPIDKTWLWISFIILASLLWIERKIPLRAPKP</sequence>
<feature type="transmembrane region" description="Helical" evidence="1">
    <location>
        <begin position="43"/>
        <end position="64"/>
    </location>
</feature>
<dbReference type="Proteomes" id="UP000630923">
    <property type="component" value="Unassembled WGS sequence"/>
</dbReference>
<keyword evidence="1" id="KW-0812">Transmembrane</keyword>
<evidence type="ECO:0000313" key="3">
    <source>
        <dbReference type="Proteomes" id="UP000630923"/>
    </source>
</evidence>
<reference evidence="2" key="1">
    <citation type="journal article" date="2014" name="Int. J. Syst. Evol. Microbiol.">
        <title>Complete genome sequence of Corynebacterium casei LMG S-19264T (=DSM 44701T), isolated from a smear-ripened cheese.</title>
        <authorList>
            <consortium name="US DOE Joint Genome Institute (JGI-PGF)"/>
            <person name="Walter F."/>
            <person name="Albersmeier A."/>
            <person name="Kalinowski J."/>
            <person name="Ruckert C."/>
        </authorList>
    </citation>
    <scope>NUCLEOTIDE SEQUENCE</scope>
    <source>
        <strain evidence="2">KCTC 42590</strain>
    </source>
</reference>
<dbReference type="InterPro" id="IPR029062">
    <property type="entry name" value="Class_I_gatase-like"/>
</dbReference>
<evidence type="ECO:0000256" key="1">
    <source>
        <dbReference type="SAM" id="Phobius"/>
    </source>
</evidence>
<comment type="caution">
    <text evidence="2">The sequence shown here is derived from an EMBL/GenBank/DDBJ whole genome shotgun (WGS) entry which is preliminary data.</text>
</comment>
<protein>
    <submittedName>
        <fullName evidence="2">Uncharacterized protein</fullName>
    </submittedName>
</protein>
<proteinExistence type="predicted"/>
<dbReference type="SUPFAM" id="SSF52317">
    <property type="entry name" value="Class I glutamine amidotransferase-like"/>
    <property type="match status" value="1"/>
</dbReference>
<gene>
    <name evidence="2" type="ORF">GCM10017044_12140</name>
</gene>
<organism evidence="2 3">
    <name type="scientific">Kordiimonas sediminis</name>
    <dbReference type="NCBI Taxonomy" id="1735581"/>
    <lineage>
        <taxon>Bacteria</taxon>
        <taxon>Pseudomonadati</taxon>
        <taxon>Pseudomonadota</taxon>
        <taxon>Alphaproteobacteria</taxon>
        <taxon>Kordiimonadales</taxon>
        <taxon>Kordiimonadaceae</taxon>
        <taxon>Kordiimonas</taxon>
    </lineage>
</organism>
<dbReference type="EMBL" id="BNCI01000001">
    <property type="protein sequence ID" value="GHF19157.1"/>
    <property type="molecule type" value="Genomic_DNA"/>
</dbReference>
<keyword evidence="1" id="KW-1133">Transmembrane helix</keyword>
<reference evidence="2" key="2">
    <citation type="submission" date="2020-09" db="EMBL/GenBank/DDBJ databases">
        <authorList>
            <person name="Sun Q."/>
            <person name="Kim S."/>
        </authorList>
    </citation>
    <scope>NUCLEOTIDE SEQUENCE</scope>
    <source>
        <strain evidence="2">KCTC 42590</strain>
    </source>
</reference>
<name>A0A919ARZ4_9PROT</name>
<dbReference type="RefSeq" id="WP_191250868.1">
    <property type="nucleotide sequence ID" value="NZ_BNCI01000001.1"/>
</dbReference>
<keyword evidence="1" id="KW-0472">Membrane</keyword>
<feature type="transmembrane region" description="Helical" evidence="1">
    <location>
        <begin position="12"/>
        <end position="31"/>
    </location>
</feature>